<dbReference type="Proteomes" id="UP000256964">
    <property type="component" value="Unassembled WGS sequence"/>
</dbReference>
<evidence type="ECO:0000313" key="2">
    <source>
        <dbReference type="EMBL" id="RDX42946.1"/>
    </source>
</evidence>
<dbReference type="EMBL" id="KZ857473">
    <property type="protein sequence ID" value="RDX42946.1"/>
    <property type="molecule type" value="Genomic_DNA"/>
</dbReference>
<dbReference type="AlphaFoldDB" id="A0A371CRN2"/>
<accession>A0A371CRN2</accession>
<keyword evidence="1" id="KW-0732">Signal</keyword>
<evidence type="ECO:0000313" key="3">
    <source>
        <dbReference type="Proteomes" id="UP000256964"/>
    </source>
</evidence>
<protein>
    <recommendedName>
        <fullName evidence="4">Secreted protein</fullName>
    </recommendedName>
</protein>
<reference evidence="2 3" key="1">
    <citation type="journal article" date="2018" name="Biotechnol. Biofuels">
        <title>Integrative visual omics of the white-rot fungus Polyporus brumalis exposes the biotechnological potential of its oxidative enzymes for delignifying raw plant biomass.</title>
        <authorList>
            <person name="Miyauchi S."/>
            <person name="Rancon A."/>
            <person name="Drula E."/>
            <person name="Hage H."/>
            <person name="Chaduli D."/>
            <person name="Favel A."/>
            <person name="Grisel S."/>
            <person name="Henrissat B."/>
            <person name="Herpoel-Gimbert I."/>
            <person name="Ruiz-Duenas F.J."/>
            <person name="Chevret D."/>
            <person name="Hainaut M."/>
            <person name="Lin J."/>
            <person name="Wang M."/>
            <person name="Pangilinan J."/>
            <person name="Lipzen A."/>
            <person name="Lesage-Meessen L."/>
            <person name="Navarro D."/>
            <person name="Riley R."/>
            <person name="Grigoriev I.V."/>
            <person name="Zhou S."/>
            <person name="Raouche S."/>
            <person name="Rosso M.N."/>
        </authorList>
    </citation>
    <scope>NUCLEOTIDE SEQUENCE [LARGE SCALE GENOMIC DNA]</scope>
    <source>
        <strain evidence="2 3">BRFM 1820</strain>
    </source>
</reference>
<name>A0A371CRN2_9APHY</name>
<proteinExistence type="predicted"/>
<organism evidence="2 3">
    <name type="scientific">Lentinus brumalis</name>
    <dbReference type="NCBI Taxonomy" id="2498619"/>
    <lineage>
        <taxon>Eukaryota</taxon>
        <taxon>Fungi</taxon>
        <taxon>Dikarya</taxon>
        <taxon>Basidiomycota</taxon>
        <taxon>Agaricomycotina</taxon>
        <taxon>Agaricomycetes</taxon>
        <taxon>Polyporales</taxon>
        <taxon>Polyporaceae</taxon>
        <taxon>Lentinus</taxon>
    </lineage>
</organism>
<feature type="signal peptide" evidence="1">
    <location>
        <begin position="1"/>
        <end position="22"/>
    </location>
</feature>
<gene>
    <name evidence="2" type="ORF">OH76DRAFT_1248195</name>
</gene>
<feature type="chain" id="PRO_5016769573" description="Secreted protein" evidence="1">
    <location>
        <begin position="23"/>
        <end position="176"/>
    </location>
</feature>
<evidence type="ECO:0000256" key="1">
    <source>
        <dbReference type="SAM" id="SignalP"/>
    </source>
</evidence>
<keyword evidence="3" id="KW-1185">Reference proteome</keyword>
<sequence length="176" mass="19893">MRVLRPMMLIFLVTFRRRGAAAEQSARDVQGTVSKHRNLPQTALQCQTRRSLYMHISASRQWHIAHFFTRPTTQGSDGDGQCQRSSGSGTYAFKLQRCNGCASRRSLATSVRSVLHDHIISTTKMWYQVTHCCVSDTYEKTSHILGCSVGIDMLIHIPTPIHTDGIREALQYTRPT</sequence>
<evidence type="ECO:0008006" key="4">
    <source>
        <dbReference type="Google" id="ProtNLM"/>
    </source>
</evidence>